<accession>A0A379QNE0</accession>
<organism evidence="1 2">
    <name type="scientific">Salmonella enterica</name>
    <name type="common">Salmonella choleraesuis</name>
    <dbReference type="NCBI Taxonomy" id="28901"/>
    <lineage>
        <taxon>Bacteria</taxon>
        <taxon>Pseudomonadati</taxon>
        <taxon>Pseudomonadota</taxon>
        <taxon>Gammaproteobacteria</taxon>
        <taxon>Enterobacterales</taxon>
        <taxon>Enterobacteriaceae</taxon>
        <taxon>Salmonella</taxon>
    </lineage>
</organism>
<reference evidence="1 2" key="1">
    <citation type="submission" date="2018-06" db="EMBL/GenBank/DDBJ databases">
        <authorList>
            <consortium name="Pathogen Informatics"/>
            <person name="Doyle S."/>
        </authorList>
    </citation>
    <scope>NUCLEOTIDE SEQUENCE [LARGE SCALE GENOMIC DNA]</scope>
    <source>
        <strain evidence="1 2">NCTC10252</strain>
    </source>
</reference>
<sequence>MKILNDLVPGSTDHTGPVLVYLVDGRIQGGFVLRPDEFVTSLTALDEARKLAGLPAASFSRTQTDL</sequence>
<evidence type="ECO:0000313" key="1">
    <source>
        <dbReference type="EMBL" id="SUF57542.1"/>
    </source>
</evidence>
<name>A0A379QNE0_SALER</name>
<dbReference type="EMBL" id="UGWP01000004">
    <property type="protein sequence ID" value="SUF57542.1"/>
    <property type="molecule type" value="Genomic_DNA"/>
</dbReference>
<evidence type="ECO:0000313" key="2">
    <source>
        <dbReference type="Proteomes" id="UP000254597"/>
    </source>
</evidence>
<proteinExistence type="predicted"/>
<gene>
    <name evidence="1" type="ORF">NCTC10252_02811</name>
</gene>
<dbReference type="Proteomes" id="UP000254597">
    <property type="component" value="Unassembled WGS sequence"/>
</dbReference>
<dbReference type="AlphaFoldDB" id="A0A379QNE0"/>
<protein>
    <submittedName>
        <fullName evidence="1">Uncharacterized protein</fullName>
    </submittedName>
</protein>